<dbReference type="EMBL" id="BAAAQK010000028">
    <property type="protein sequence ID" value="GAA1875217.1"/>
    <property type="molecule type" value="Genomic_DNA"/>
</dbReference>
<sequence length="925" mass="100064">MTSNMEVPNSTSGGSRFDLFGTELPLGPHRYVLDRPALYQEARAELVEHSLADDELLEFREHFGPDEPFELDDVLAGGEDVVLAGIRFERAERLSVGVRESLRPVVEQYERSALRELAAASARFRDIYARFADAQRQAADDERAAADTIRGLIELMRSGQQPAPGPSGGIRAALGAFSARVRAQDKPDRGRPARDGLTGDWRILGQTLSQALAQDMVECRFRQQTILKRAEAAAGKESNAAAALIEWDAARRDLLREITAGMLNIIRAEVARRLGATYTTVVDALPAGGLSSAGDVEQPFATDAFARLDGIMAHRHGASIGLSGPRGAGKSTLMRHVCFGGSPTTEPDGEQEFAPRFGLLLPAPIRYEPREYILHLHEQLCRAILGPSGEYFRDVEPLRPRDPLPRPSRTFYPVVGVCALTASIVLLFAAPPVPGGMLAAVLVLDALGVGAVIVVVEQLVRSRLRMYYGYRLAFVLVQSLALVAAAVATTGLVLGVVRLGFAGAGPLIAVAILAAVGMAALVRTAELRTAVPRRYVEAPDAVPEGQSLTRFAARSRDHDRLLPVASAHLQQLRFSTSYSSDSSATVKAGNTSTVPVGLEAKRGQGVSWQPTALTYPEIIGRLRSLLGTVGEQYEVVIGIDELDKMRSAEDVEAFLNEIKGIFGVTGCYFLVSVSEDAAAAFERRGVAMRDVFDSSFDEILILPFLSFAQSRQLLYAQAGRWTTPLLMLCHVLSGGLPRDLLRVARQVSGIVGRTAGERRVGEIARVLVRDDLVGRCGSVRHEVRRLIGWAAARELYARIPRWEGREVTPDLLRAELHGLQQVVASADPDDGIVDSEAGAVDAQVQQLALELVAVHTMAAVLVEFLEVGYTTDRMKRAEGEIEKSGCVVDFVATVDGLAEARRTVGVDPRLACTQLAAFRAALLLD</sequence>
<feature type="transmembrane region" description="Helical" evidence="1">
    <location>
        <begin position="411"/>
        <end position="430"/>
    </location>
</feature>
<dbReference type="RefSeq" id="WP_344426217.1">
    <property type="nucleotide sequence ID" value="NZ_BAAAQK010000028.1"/>
</dbReference>
<keyword evidence="1" id="KW-0472">Membrane</keyword>
<proteinExistence type="predicted"/>
<evidence type="ECO:0000313" key="3">
    <source>
        <dbReference type="Proteomes" id="UP001500449"/>
    </source>
</evidence>
<evidence type="ECO:0000313" key="2">
    <source>
        <dbReference type="EMBL" id="GAA1875217.1"/>
    </source>
</evidence>
<feature type="transmembrane region" description="Helical" evidence="1">
    <location>
        <begin position="503"/>
        <end position="525"/>
    </location>
</feature>
<organism evidence="2 3">
    <name type="scientific">Pseudonocardia ailaonensis</name>
    <dbReference type="NCBI Taxonomy" id="367279"/>
    <lineage>
        <taxon>Bacteria</taxon>
        <taxon>Bacillati</taxon>
        <taxon>Actinomycetota</taxon>
        <taxon>Actinomycetes</taxon>
        <taxon>Pseudonocardiales</taxon>
        <taxon>Pseudonocardiaceae</taxon>
        <taxon>Pseudonocardia</taxon>
    </lineage>
</organism>
<dbReference type="Proteomes" id="UP001500449">
    <property type="component" value="Unassembled WGS sequence"/>
</dbReference>
<keyword evidence="3" id="KW-1185">Reference proteome</keyword>
<gene>
    <name evidence="2" type="ORF">GCM10009836_65580</name>
</gene>
<keyword evidence="1" id="KW-1133">Transmembrane helix</keyword>
<keyword evidence="1" id="KW-0812">Transmembrane</keyword>
<protein>
    <recommendedName>
        <fullName evidence="4">KAP NTPase domain-containing protein</fullName>
    </recommendedName>
</protein>
<feature type="transmembrane region" description="Helical" evidence="1">
    <location>
        <begin position="436"/>
        <end position="460"/>
    </location>
</feature>
<evidence type="ECO:0000256" key="1">
    <source>
        <dbReference type="SAM" id="Phobius"/>
    </source>
</evidence>
<comment type="caution">
    <text evidence="2">The sequence shown here is derived from an EMBL/GenBank/DDBJ whole genome shotgun (WGS) entry which is preliminary data.</text>
</comment>
<accession>A0ABN2NM13</accession>
<evidence type="ECO:0008006" key="4">
    <source>
        <dbReference type="Google" id="ProtNLM"/>
    </source>
</evidence>
<feature type="transmembrane region" description="Helical" evidence="1">
    <location>
        <begin position="472"/>
        <end position="497"/>
    </location>
</feature>
<reference evidence="2 3" key="1">
    <citation type="journal article" date="2019" name="Int. J. Syst. Evol. Microbiol.">
        <title>The Global Catalogue of Microorganisms (GCM) 10K type strain sequencing project: providing services to taxonomists for standard genome sequencing and annotation.</title>
        <authorList>
            <consortium name="The Broad Institute Genomics Platform"/>
            <consortium name="The Broad Institute Genome Sequencing Center for Infectious Disease"/>
            <person name="Wu L."/>
            <person name="Ma J."/>
        </authorList>
    </citation>
    <scope>NUCLEOTIDE SEQUENCE [LARGE SCALE GENOMIC DNA]</scope>
    <source>
        <strain evidence="2 3">JCM 16009</strain>
    </source>
</reference>
<dbReference type="SUPFAM" id="SSF52540">
    <property type="entry name" value="P-loop containing nucleoside triphosphate hydrolases"/>
    <property type="match status" value="1"/>
</dbReference>
<dbReference type="InterPro" id="IPR027417">
    <property type="entry name" value="P-loop_NTPase"/>
</dbReference>
<name>A0ABN2NM13_9PSEU</name>